<dbReference type="PRINTS" id="PR00038">
    <property type="entry name" value="HTHLUXR"/>
</dbReference>
<dbReference type="GO" id="GO:0003677">
    <property type="term" value="F:DNA binding"/>
    <property type="evidence" value="ECO:0007669"/>
    <property type="project" value="UniProtKB-KW"/>
</dbReference>
<sequence length="503" mass="53417">MRRTSGGRGSRSWRRLVASVAERPLLCVAMTFYWLWINLGFQMPVVFRPVVMGAGISVPSQLGPLFASAAAYLAISVWFARSRRTFKSGSFVTAVCVAMSVSSAFIVSWLAFTMAPSGTGGTMILLHESMAGASALLYATGSVLFGASSAFLCIELQRIFGSLGSEHVLFHGSVAMLVSVSAILVLSFVPEAVQCAVFVLAPLPIAPCLLRVRRGFTKQELFGRGVDAELNVPYKLLVTALLHGVSLGVLLGNPLFQSGNRALLACAVLGYAVAAALILAAAISARLSFNTLIYQIGFPIIAVGIYLIATVDDAALVGVSVQLAGFCFLHLVMWGACAFLIKSFDMPASWVIGTSTCLFMLGQLVGGVVSAAAGQFADASDMLDRVNVTMLLIVLGAALCMMSSHNLRTGWGLAKPDTESGLDNAFGRAVAMLASDAGLTKREGVVLAHVARGKNRQTVSEELCISKETAKSHMQSIYRKVGVHSQQELISYLEERARRADDG</sequence>
<dbReference type="OrthoDB" id="3170217at2"/>
<dbReference type="CDD" id="cd06170">
    <property type="entry name" value="LuxR_C_like"/>
    <property type="match status" value="1"/>
</dbReference>
<feature type="transmembrane region" description="Helical" evidence="4">
    <location>
        <begin position="195"/>
        <end position="212"/>
    </location>
</feature>
<organism evidence="6 7">
    <name type="scientific">Enteroscipio rubneri</name>
    <dbReference type="NCBI Taxonomy" id="2070686"/>
    <lineage>
        <taxon>Bacteria</taxon>
        <taxon>Bacillati</taxon>
        <taxon>Actinomycetota</taxon>
        <taxon>Coriobacteriia</taxon>
        <taxon>Eggerthellales</taxon>
        <taxon>Eggerthellaceae</taxon>
        <taxon>Enteroscipio</taxon>
    </lineage>
</organism>
<evidence type="ECO:0000313" key="7">
    <source>
        <dbReference type="Proteomes" id="UP000236197"/>
    </source>
</evidence>
<proteinExistence type="predicted"/>
<keyword evidence="1" id="KW-0805">Transcription regulation</keyword>
<dbReference type="PROSITE" id="PS50043">
    <property type="entry name" value="HTH_LUXR_2"/>
    <property type="match status" value="1"/>
</dbReference>
<dbReference type="EMBL" id="PPEK01000001">
    <property type="protein sequence ID" value="PNV68795.1"/>
    <property type="molecule type" value="Genomic_DNA"/>
</dbReference>
<dbReference type="Proteomes" id="UP000236197">
    <property type="component" value="Unassembled WGS sequence"/>
</dbReference>
<dbReference type="PANTHER" id="PTHR44688:SF16">
    <property type="entry name" value="DNA-BINDING TRANSCRIPTIONAL ACTIVATOR DEVR_DOSR"/>
    <property type="match status" value="1"/>
</dbReference>
<evidence type="ECO:0000256" key="1">
    <source>
        <dbReference type="ARBA" id="ARBA00023015"/>
    </source>
</evidence>
<evidence type="ECO:0000313" key="6">
    <source>
        <dbReference type="EMBL" id="PNV68795.1"/>
    </source>
</evidence>
<dbReference type="GO" id="GO:0006355">
    <property type="term" value="P:regulation of DNA-templated transcription"/>
    <property type="evidence" value="ECO:0007669"/>
    <property type="project" value="InterPro"/>
</dbReference>
<evidence type="ECO:0000259" key="5">
    <source>
        <dbReference type="PROSITE" id="PS50043"/>
    </source>
</evidence>
<dbReference type="AlphaFoldDB" id="A0A2K2UEN4"/>
<keyword evidence="3" id="KW-0804">Transcription</keyword>
<feature type="transmembrane region" description="Helical" evidence="4">
    <location>
        <begin position="168"/>
        <end position="189"/>
    </location>
</feature>
<keyword evidence="4" id="KW-0472">Membrane</keyword>
<dbReference type="Pfam" id="PF00196">
    <property type="entry name" value="GerE"/>
    <property type="match status" value="1"/>
</dbReference>
<feature type="transmembrane region" description="Helical" evidence="4">
    <location>
        <begin position="232"/>
        <end position="256"/>
    </location>
</feature>
<dbReference type="RefSeq" id="WP_103264121.1">
    <property type="nucleotide sequence ID" value="NZ_CABMLE010000001.1"/>
</dbReference>
<evidence type="ECO:0000256" key="2">
    <source>
        <dbReference type="ARBA" id="ARBA00023125"/>
    </source>
</evidence>
<dbReference type="Gene3D" id="1.10.10.10">
    <property type="entry name" value="Winged helix-like DNA-binding domain superfamily/Winged helix DNA-binding domain"/>
    <property type="match status" value="1"/>
</dbReference>
<feature type="transmembrane region" description="Helical" evidence="4">
    <location>
        <begin position="292"/>
        <end position="309"/>
    </location>
</feature>
<feature type="transmembrane region" description="Helical" evidence="4">
    <location>
        <begin position="385"/>
        <end position="402"/>
    </location>
</feature>
<gene>
    <name evidence="6" type="ORF">C2L71_02155</name>
</gene>
<feature type="transmembrane region" description="Helical" evidence="4">
    <location>
        <begin position="61"/>
        <end position="79"/>
    </location>
</feature>
<feature type="transmembrane region" description="Helical" evidence="4">
    <location>
        <begin position="91"/>
        <end position="115"/>
    </location>
</feature>
<feature type="transmembrane region" description="Helical" evidence="4">
    <location>
        <begin position="315"/>
        <end position="341"/>
    </location>
</feature>
<feature type="domain" description="HTH luxR-type" evidence="5">
    <location>
        <begin position="432"/>
        <end position="497"/>
    </location>
</feature>
<name>A0A2K2UEN4_9ACTN</name>
<dbReference type="SMART" id="SM00421">
    <property type="entry name" value="HTH_LUXR"/>
    <property type="match status" value="1"/>
</dbReference>
<dbReference type="InterPro" id="IPR016032">
    <property type="entry name" value="Sig_transdc_resp-reg_C-effctor"/>
</dbReference>
<reference evidence="7" key="1">
    <citation type="submission" date="2018-01" db="EMBL/GenBank/DDBJ databases">
        <title>Rubneribacter badeniensis gen. nov., sp. nov., and Colonibacter rubneri, gen. nov., sp. nov., WGS of new members of the Eggerthellaceae.</title>
        <authorList>
            <person name="Danylec N."/>
            <person name="Stoll D.A."/>
            <person name="Doetsch A."/>
            <person name="Kulling S.E."/>
            <person name="Huch M."/>
        </authorList>
    </citation>
    <scope>NUCLEOTIDE SEQUENCE [LARGE SCALE GENOMIC DNA]</scope>
    <source>
        <strain evidence="7">ResAG-96</strain>
    </source>
</reference>
<keyword evidence="2" id="KW-0238">DNA-binding</keyword>
<dbReference type="InterPro" id="IPR036388">
    <property type="entry name" value="WH-like_DNA-bd_sf"/>
</dbReference>
<evidence type="ECO:0000256" key="4">
    <source>
        <dbReference type="SAM" id="Phobius"/>
    </source>
</evidence>
<feature type="transmembrane region" description="Helical" evidence="4">
    <location>
        <begin position="20"/>
        <end position="41"/>
    </location>
</feature>
<keyword evidence="4" id="KW-1133">Transmembrane helix</keyword>
<accession>A0A2K2UEN4</accession>
<dbReference type="PANTHER" id="PTHR44688">
    <property type="entry name" value="DNA-BINDING TRANSCRIPTIONAL ACTIVATOR DEVR_DOSR"/>
    <property type="match status" value="1"/>
</dbReference>
<protein>
    <submittedName>
        <fullName evidence="6">LuxR family transcriptional regulator</fullName>
    </submittedName>
</protein>
<dbReference type="InterPro" id="IPR000792">
    <property type="entry name" value="Tscrpt_reg_LuxR_C"/>
</dbReference>
<evidence type="ECO:0000256" key="3">
    <source>
        <dbReference type="ARBA" id="ARBA00023163"/>
    </source>
</evidence>
<keyword evidence="4" id="KW-0812">Transmembrane</keyword>
<feature type="transmembrane region" description="Helical" evidence="4">
    <location>
        <begin position="135"/>
        <end position="156"/>
    </location>
</feature>
<comment type="caution">
    <text evidence="6">The sequence shown here is derived from an EMBL/GenBank/DDBJ whole genome shotgun (WGS) entry which is preliminary data.</text>
</comment>
<keyword evidence="7" id="KW-1185">Reference proteome</keyword>
<dbReference type="SUPFAM" id="SSF46894">
    <property type="entry name" value="C-terminal effector domain of the bipartite response regulators"/>
    <property type="match status" value="1"/>
</dbReference>
<feature type="transmembrane region" description="Helical" evidence="4">
    <location>
        <begin position="262"/>
        <end position="285"/>
    </location>
</feature>
<feature type="transmembrane region" description="Helical" evidence="4">
    <location>
        <begin position="348"/>
        <end position="373"/>
    </location>
</feature>